<evidence type="ECO:0000313" key="3">
    <source>
        <dbReference type="Proteomes" id="UP000324222"/>
    </source>
</evidence>
<feature type="region of interest" description="Disordered" evidence="1">
    <location>
        <begin position="1"/>
        <end position="27"/>
    </location>
</feature>
<proteinExistence type="predicted"/>
<feature type="compositionally biased region" description="Low complexity" evidence="1">
    <location>
        <begin position="16"/>
        <end position="27"/>
    </location>
</feature>
<keyword evidence="3" id="KW-1185">Reference proteome</keyword>
<organism evidence="2 3">
    <name type="scientific">Portunus trituberculatus</name>
    <name type="common">Swimming crab</name>
    <name type="synonym">Neptunus trituberculatus</name>
    <dbReference type="NCBI Taxonomy" id="210409"/>
    <lineage>
        <taxon>Eukaryota</taxon>
        <taxon>Metazoa</taxon>
        <taxon>Ecdysozoa</taxon>
        <taxon>Arthropoda</taxon>
        <taxon>Crustacea</taxon>
        <taxon>Multicrustacea</taxon>
        <taxon>Malacostraca</taxon>
        <taxon>Eumalacostraca</taxon>
        <taxon>Eucarida</taxon>
        <taxon>Decapoda</taxon>
        <taxon>Pleocyemata</taxon>
        <taxon>Brachyura</taxon>
        <taxon>Eubrachyura</taxon>
        <taxon>Portunoidea</taxon>
        <taxon>Portunidae</taxon>
        <taxon>Portuninae</taxon>
        <taxon>Portunus</taxon>
    </lineage>
</organism>
<protein>
    <submittedName>
        <fullName evidence="2">Uncharacterized protein</fullName>
    </submittedName>
</protein>
<dbReference type="EMBL" id="VSRR010081815">
    <property type="protein sequence ID" value="MPC89678.1"/>
    <property type="molecule type" value="Genomic_DNA"/>
</dbReference>
<accession>A0A5B7J9T5</accession>
<dbReference type="AlphaFoldDB" id="A0A5B7J9T5"/>
<evidence type="ECO:0000313" key="2">
    <source>
        <dbReference type="EMBL" id="MPC89678.1"/>
    </source>
</evidence>
<sequence length="134" mass="13441">MRWAGWGPARSSRLRGGVSEASVSSGGAAGVGAARAWCSARSSLLLPLSAMVAGRPRPLRTHTSPPGQGGGVRQGAGTALSSSPAAVSTEKDWARRRPAARASPRPQCSGLRRGVAQCGASGAARGGTTLRALL</sequence>
<gene>
    <name evidence="2" type="ORF">E2C01_084632</name>
</gene>
<feature type="region of interest" description="Disordered" evidence="1">
    <location>
        <begin position="56"/>
        <end position="112"/>
    </location>
</feature>
<dbReference type="Proteomes" id="UP000324222">
    <property type="component" value="Unassembled WGS sequence"/>
</dbReference>
<reference evidence="2 3" key="1">
    <citation type="submission" date="2019-05" db="EMBL/GenBank/DDBJ databases">
        <title>Another draft genome of Portunus trituberculatus and its Hox gene families provides insights of decapod evolution.</title>
        <authorList>
            <person name="Jeong J.-H."/>
            <person name="Song I."/>
            <person name="Kim S."/>
            <person name="Choi T."/>
            <person name="Kim D."/>
            <person name="Ryu S."/>
            <person name="Kim W."/>
        </authorList>
    </citation>
    <scope>NUCLEOTIDE SEQUENCE [LARGE SCALE GENOMIC DNA]</scope>
    <source>
        <tissue evidence="2">Muscle</tissue>
    </source>
</reference>
<name>A0A5B7J9T5_PORTR</name>
<comment type="caution">
    <text evidence="2">The sequence shown here is derived from an EMBL/GenBank/DDBJ whole genome shotgun (WGS) entry which is preliminary data.</text>
</comment>
<evidence type="ECO:0000256" key="1">
    <source>
        <dbReference type="SAM" id="MobiDB-lite"/>
    </source>
</evidence>